<gene>
    <name evidence="5" type="ORF">METZ01_LOCUS369998</name>
</gene>
<proteinExistence type="inferred from homology"/>
<feature type="compositionally biased region" description="Basic residues" evidence="4">
    <location>
        <begin position="1"/>
        <end position="19"/>
    </location>
</feature>
<dbReference type="NCBIfam" id="TIGR01031">
    <property type="entry name" value="rpmF_bact"/>
    <property type="match status" value="1"/>
</dbReference>
<evidence type="ECO:0000256" key="4">
    <source>
        <dbReference type="SAM" id="MobiDB-lite"/>
    </source>
</evidence>
<evidence type="ECO:0000256" key="1">
    <source>
        <dbReference type="ARBA" id="ARBA00008560"/>
    </source>
</evidence>
<evidence type="ECO:0000313" key="5">
    <source>
        <dbReference type="EMBL" id="SVD17144.1"/>
    </source>
</evidence>
<protein>
    <recommendedName>
        <fullName evidence="6">50S ribosomal protein L32</fullName>
    </recommendedName>
</protein>
<dbReference type="GO" id="GO:0006412">
    <property type="term" value="P:translation"/>
    <property type="evidence" value="ECO:0007669"/>
    <property type="project" value="InterPro"/>
</dbReference>
<name>A0A382T4R3_9ZZZZ</name>
<evidence type="ECO:0008006" key="6">
    <source>
        <dbReference type="Google" id="ProtNLM"/>
    </source>
</evidence>
<dbReference type="Pfam" id="PF01783">
    <property type="entry name" value="Ribosomal_L32p"/>
    <property type="match status" value="1"/>
</dbReference>
<sequence length="58" mass="6712">MGQPKRKHSKQRSRKRRGANRFQAPLLVKEADGSMSRPHRVNPETGQYRGKQVLDLEV</sequence>
<accession>A0A382T4R3</accession>
<dbReference type="InterPro" id="IPR002677">
    <property type="entry name" value="Ribosomal_bL32"/>
</dbReference>
<dbReference type="GO" id="GO:0015934">
    <property type="term" value="C:large ribosomal subunit"/>
    <property type="evidence" value="ECO:0007669"/>
    <property type="project" value="InterPro"/>
</dbReference>
<keyword evidence="3" id="KW-0687">Ribonucleoprotein</keyword>
<dbReference type="PANTHER" id="PTHR35534:SF1">
    <property type="entry name" value="LARGE RIBOSOMAL SUBUNIT PROTEIN BL32"/>
    <property type="match status" value="1"/>
</dbReference>
<dbReference type="HAMAP" id="MF_00340">
    <property type="entry name" value="Ribosomal_bL32"/>
    <property type="match status" value="1"/>
</dbReference>
<dbReference type="AlphaFoldDB" id="A0A382T4R3"/>
<dbReference type="EMBL" id="UINC01133923">
    <property type="protein sequence ID" value="SVD17144.1"/>
    <property type="molecule type" value="Genomic_DNA"/>
</dbReference>
<comment type="similarity">
    <text evidence="1">Belongs to the bacterial ribosomal protein bL32 family.</text>
</comment>
<evidence type="ECO:0000256" key="3">
    <source>
        <dbReference type="ARBA" id="ARBA00023274"/>
    </source>
</evidence>
<evidence type="ECO:0000256" key="2">
    <source>
        <dbReference type="ARBA" id="ARBA00022980"/>
    </source>
</evidence>
<dbReference type="PANTHER" id="PTHR35534">
    <property type="entry name" value="50S RIBOSOMAL PROTEIN L32"/>
    <property type="match status" value="1"/>
</dbReference>
<dbReference type="InterPro" id="IPR011332">
    <property type="entry name" value="Ribosomal_zn-bd"/>
</dbReference>
<reference evidence="5" key="1">
    <citation type="submission" date="2018-05" db="EMBL/GenBank/DDBJ databases">
        <authorList>
            <person name="Lanie J.A."/>
            <person name="Ng W.-L."/>
            <person name="Kazmierczak K.M."/>
            <person name="Andrzejewski T.M."/>
            <person name="Davidsen T.M."/>
            <person name="Wayne K.J."/>
            <person name="Tettelin H."/>
            <person name="Glass J.I."/>
            <person name="Rusch D."/>
            <person name="Podicherti R."/>
            <person name="Tsui H.-C.T."/>
            <person name="Winkler M.E."/>
        </authorList>
    </citation>
    <scope>NUCLEOTIDE SEQUENCE</scope>
</reference>
<organism evidence="5">
    <name type="scientific">marine metagenome</name>
    <dbReference type="NCBI Taxonomy" id="408172"/>
    <lineage>
        <taxon>unclassified sequences</taxon>
        <taxon>metagenomes</taxon>
        <taxon>ecological metagenomes</taxon>
    </lineage>
</organism>
<dbReference type="GO" id="GO:0003735">
    <property type="term" value="F:structural constituent of ribosome"/>
    <property type="evidence" value="ECO:0007669"/>
    <property type="project" value="InterPro"/>
</dbReference>
<dbReference type="SUPFAM" id="SSF57829">
    <property type="entry name" value="Zn-binding ribosomal proteins"/>
    <property type="match status" value="1"/>
</dbReference>
<feature type="region of interest" description="Disordered" evidence="4">
    <location>
        <begin position="1"/>
        <end position="58"/>
    </location>
</feature>
<dbReference type="InterPro" id="IPR044957">
    <property type="entry name" value="Ribosomal_bL32_bact"/>
</dbReference>
<keyword evidence="2" id="KW-0689">Ribosomal protein</keyword>